<evidence type="ECO:0000256" key="8">
    <source>
        <dbReference type="ARBA" id="ARBA00048336"/>
    </source>
</evidence>
<evidence type="ECO:0000256" key="6">
    <source>
        <dbReference type="ARBA" id="ARBA00022912"/>
    </source>
</evidence>
<name>A0A673Z7X8_SALTR</name>
<dbReference type="GO" id="GO:0004722">
    <property type="term" value="F:protein serine/threonine phosphatase activity"/>
    <property type="evidence" value="ECO:0007669"/>
    <property type="project" value="UniProtKB-EC"/>
</dbReference>
<comment type="similarity">
    <text evidence="2">Belongs to the protein-tyrosine phosphatase family.</text>
</comment>
<proteinExistence type="inferred from homology"/>
<feature type="compositionally biased region" description="Polar residues" evidence="9">
    <location>
        <begin position="62"/>
        <end position="71"/>
    </location>
</feature>
<dbReference type="GeneTree" id="ENSGT00940000157430"/>
<feature type="compositionally biased region" description="Polar residues" evidence="9">
    <location>
        <begin position="779"/>
        <end position="790"/>
    </location>
</feature>
<reference evidence="13" key="2">
    <citation type="submission" date="2025-09" db="UniProtKB">
        <authorList>
            <consortium name="Ensembl"/>
        </authorList>
    </citation>
    <scope>IDENTIFICATION</scope>
</reference>
<dbReference type="Pfam" id="PF00782">
    <property type="entry name" value="DSPc"/>
    <property type="match status" value="1"/>
</dbReference>
<dbReference type="Ensembl" id="ENSSTUT00000045218.1">
    <property type="protein sequence ID" value="ENSSTUP00000043314.1"/>
    <property type="gene ID" value="ENSSTUG00000017502.1"/>
</dbReference>
<dbReference type="InterPro" id="IPR029021">
    <property type="entry name" value="Prot-tyrosine_phosphatase-like"/>
</dbReference>
<dbReference type="PROSITE" id="PS50054">
    <property type="entry name" value="TYR_PHOSPHATASE_DUAL"/>
    <property type="match status" value="1"/>
</dbReference>
<dbReference type="InterPro" id="IPR020422">
    <property type="entry name" value="TYR_PHOSPHATASE_DUAL_dom"/>
</dbReference>
<dbReference type="InterPro" id="IPR016130">
    <property type="entry name" value="Tyr_Pase_AS"/>
</dbReference>
<dbReference type="Proteomes" id="UP000472277">
    <property type="component" value="Chromosome 26"/>
</dbReference>
<dbReference type="AlphaFoldDB" id="A0A673Z7X8"/>
<dbReference type="GO" id="GO:0003779">
    <property type="term" value="F:actin binding"/>
    <property type="evidence" value="ECO:0007669"/>
    <property type="project" value="InterPro"/>
</dbReference>
<dbReference type="Pfam" id="PF08766">
    <property type="entry name" value="DEK_C"/>
    <property type="match status" value="1"/>
</dbReference>
<feature type="compositionally biased region" description="Basic and acidic residues" evidence="9">
    <location>
        <begin position="670"/>
        <end position="692"/>
    </location>
</feature>
<feature type="domain" description="Tyrosine-protein phosphatase" evidence="10">
    <location>
        <begin position="318"/>
        <end position="459"/>
    </location>
</feature>
<dbReference type="InterPro" id="IPR014876">
    <property type="entry name" value="DEK_C"/>
</dbReference>
<evidence type="ECO:0000313" key="14">
    <source>
        <dbReference type="Proteomes" id="UP000472277"/>
    </source>
</evidence>
<dbReference type="InterPro" id="IPR043588">
    <property type="entry name" value="SSH-N"/>
</dbReference>
<protein>
    <recommendedName>
        <fullName evidence="3">protein-serine/threonine phosphatase</fullName>
        <ecNumber evidence="3">3.1.3.16</ecNumber>
    </recommendedName>
</protein>
<dbReference type="InterPro" id="IPR000340">
    <property type="entry name" value="Dual-sp_phosphatase_cat-dom"/>
</dbReference>
<dbReference type="SUPFAM" id="SSF52799">
    <property type="entry name" value="(Phosphotyrosine protein) phosphatases II"/>
    <property type="match status" value="1"/>
</dbReference>
<dbReference type="PROSITE" id="PS00383">
    <property type="entry name" value="TYR_PHOSPHATASE_1"/>
    <property type="match status" value="1"/>
</dbReference>
<dbReference type="PROSITE" id="PS50056">
    <property type="entry name" value="TYR_PHOSPHATASE_2"/>
    <property type="match status" value="1"/>
</dbReference>
<feature type="region of interest" description="Disordered" evidence="9">
    <location>
        <begin position="60"/>
        <end position="80"/>
    </location>
</feature>
<dbReference type="CDD" id="cd14569">
    <property type="entry name" value="DSP_slingshot_2"/>
    <property type="match status" value="1"/>
</dbReference>
<feature type="compositionally biased region" description="Polar residues" evidence="9">
    <location>
        <begin position="1077"/>
        <end position="1096"/>
    </location>
</feature>
<feature type="compositionally biased region" description="Low complexity" evidence="9">
    <location>
        <begin position="1052"/>
        <end position="1061"/>
    </location>
</feature>
<keyword evidence="6" id="KW-0904">Protein phosphatase</keyword>
<feature type="region of interest" description="Disordered" evidence="9">
    <location>
        <begin position="1019"/>
        <end position="1118"/>
    </location>
</feature>
<evidence type="ECO:0000259" key="10">
    <source>
        <dbReference type="PROSITE" id="PS50054"/>
    </source>
</evidence>
<dbReference type="EC" id="3.1.3.16" evidence="3"/>
<evidence type="ECO:0000256" key="4">
    <source>
        <dbReference type="ARBA" id="ARBA00022490"/>
    </source>
</evidence>
<evidence type="ECO:0000256" key="5">
    <source>
        <dbReference type="ARBA" id="ARBA00022801"/>
    </source>
</evidence>
<dbReference type="PANTHER" id="PTHR45864">
    <property type="entry name" value="SLINGSHOT PROTEIN PHOSPHATASE HOMOLOG"/>
    <property type="match status" value="1"/>
</dbReference>
<evidence type="ECO:0000313" key="13">
    <source>
        <dbReference type="Ensembl" id="ENSSTUP00000043314.1"/>
    </source>
</evidence>
<evidence type="ECO:0000256" key="2">
    <source>
        <dbReference type="ARBA" id="ARBA00009580"/>
    </source>
</evidence>
<feature type="compositionally biased region" description="Basic and acidic residues" evidence="9">
    <location>
        <begin position="470"/>
        <end position="483"/>
    </location>
</feature>
<feature type="compositionally biased region" description="Low complexity" evidence="9">
    <location>
        <begin position="737"/>
        <end position="753"/>
    </location>
</feature>
<dbReference type="FunFam" id="3.90.190.10:FF:000004">
    <property type="entry name" value="Protein phosphatase Slingshot homolog 2"/>
    <property type="match status" value="1"/>
</dbReference>
<evidence type="ECO:0000256" key="9">
    <source>
        <dbReference type="SAM" id="MobiDB-lite"/>
    </source>
</evidence>
<feature type="compositionally biased region" description="Basic residues" evidence="9">
    <location>
        <begin position="1100"/>
        <end position="1109"/>
    </location>
</feature>
<sequence length="1125" mass="123759">MTLGSVSATGSSAEGCFCSCCGAKMMPYFSDNGVVSQNQINQLISESFLTVKGAAVFLPRGNGSSPSSAPRISQRRNKHTGDLQQHLQTMFTVLRPEDSIRLAVRLESAYAQPQCTRYMVVVSTNGRQDTEESVVLGLDFGSSDSSCTMGLVLPLWSDTLIHLDGDGGFSVSTVNRVHVFKPVSVQAMWSALQSLHKACEVARCHNYYPSSLFLTWVSYYQSQVSSDQVCINEWNAMQDVQSHRADSPVLFTDVPTERERTERLIKTRLREIMMQKDLENVTSKEIRTELEMQMVCNLREFKEFIDNEMIVILGQMDSPTEIFDHVYLGSEWNASNLEELQTSGVRYILNVTREIDNFFPGVFEYHNIRVYDEEATNLLEYWNDTYKFITKAKKAGAKCLVHCKMGVSRSASTVIAYAMKEYGWDLERAFDYVKERRGVTKPNPSFMKQLEEYQGILLASKQRHNKLWRSHSDSDLSERHEAPLCKTGPHSHTLGLSDTHNNNGPTSEVVSQATLESSDDSDTLGRSLSDPLSERGDSVSMMSPGTPMAVSPLTPAAPRSLGPYANDDDNNNPSGSGDTDTIPANPVDATCITASSNLGTDSIDFFSAREKFLGLSQDGKTRTLSEQMAQRTPQSRCPSQELQPLSPENPAGALPPLPSTEEEEQGKSSPHTEDGSDRASHEKASSPPHHENGVSVRHIVTEIESISHPPAAPLSSTQPAPRSPQQLHPDDRDEETPLTSPSSYPQSPSVPLSDWPTGSVRRATKQLEQRLRQELDLPLSNTSTQRSPLHSPSAEFHPTGSPLHTPSTDCPPLLAPTTDCPEQCRPTPAPERGRTLNEAFTVSAEPKGETEQGGFVVSDMDVAPAPSFSHYPDASHTPEPIPIIACSSLEPSRVQPQTPPALLWLEGVTALDSDTDGPSPPPPHDGRLTLARSTEELEKIQETLRELQAFLYEAGGLGAGERPGQGHHHRETPVWQRAMEIEARIRQAGLTPPSLMKRSASLAKLDCLELSANDLSDWDLRPTTASPHGPPLMPTPHPHRTDRGSQSAGRDPPCLSSPPCLVLQGEEELETDPSLRLTRTQSPASAPDVTMTTALQQPRGKSHPLRRLRKAADKKRTATVLYHTM</sequence>
<evidence type="ECO:0000259" key="11">
    <source>
        <dbReference type="PROSITE" id="PS50056"/>
    </source>
</evidence>
<reference evidence="13" key="1">
    <citation type="submission" date="2025-08" db="UniProtKB">
        <authorList>
            <consortium name="Ensembl"/>
        </authorList>
    </citation>
    <scope>IDENTIFICATION</scope>
</reference>
<dbReference type="GO" id="GO:0030837">
    <property type="term" value="P:negative regulation of actin filament polymerization"/>
    <property type="evidence" value="ECO:0007669"/>
    <property type="project" value="InterPro"/>
</dbReference>
<feature type="region of interest" description="Disordered" evidence="9">
    <location>
        <begin position="617"/>
        <end position="834"/>
    </location>
</feature>
<dbReference type="PANTHER" id="PTHR45864:SF3">
    <property type="entry name" value="PROTEIN PHOSPHATASE SLINGSHOT HOMOLOG 2"/>
    <property type="match status" value="1"/>
</dbReference>
<feature type="compositionally biased region" description="Basic and acidic residues" evidence="9">
    <location>
        <begin position="765"/>
        <end position="775"/>
    </location>
</feature>
<dbReference type="GO" id="GO:0005856">
    <property type="term" value="C:cytoskeleton"/>
    <property type="evidence" value="ECO:0007669"/>
    <property type="project" value="UniProtKB-SubCell"/>
</dbReference>
<dbReference type="PROSITE" id="PS51998">
    <property type="entry name" value="DEK_C"/>
    <property type="match status" value="1"/>
</dbReference>
<feature type="compositionally biased region" description="Polar residues" evidence="9">
    <location>
        <begin position="622"/>
        <end position="643"/>
    </location>
</feature>
<gene>
    <name evidence="13" type="primary">SSH2</name>
    <name evidence="13" type="synonym">LOC115163116</name>
</gene>
<feature type="domain" description="Tyrosine specific protein phosphatases" evidence="11">
    <location>
        <begin position="380"/>
        <end position="437"/>
    </location>
</feature>
<dbReference type="InterPro" id="IPR043587">
    <property type="entry name" value="Phosphatase_SSH-like"/>
</dbReference>
<feature type="domain" description="DEK-C" evidence="12">
    <location>
        <begin position="259"/>
        <end position="314"/>
    </location>
</feature>
<evidence type="ECO:0000256" key="3">
    <source>
        <dbReference type="ARBA" id="ARBA00013081"/>
    </source>
</evidence>
<keyword evidence="4" id="KW-0963">Cytoplasm</keyword>
<dbReference type="CDD" id="cd11652">
    <property type="entry name" value="SSH-N"/>
    <property type="match status" value="1"/>
</dbReference>
<dbReference type="SMART" id="SM00195">
    <property type="entry name" value="DSPc"/>
    <property type="match status" value="1"/>
</dbReference>
<evidence type="ECO:0000256" key="7">
    <source>
        <dbReference type="ARBA" id="ARBA00023212"/>
    </source>
</evidence>
<feature type="compositionally biased region" description="Polar residues" evidence="9">
    <location>
        <begin position="494"/>
        <end position="516"/>
    </location>
</feature>
<accession>A0A673Z7X8</accession>
<dbReference type="Pfam" id="PF23040">
    <property type="entry name" value="PH_SSH1-like_1st"/>
    <property type="match status" value="1"/>
</dbReference>
<comment type="catalytic activity">
    <reaction evidence="8">
        <text>O-phospho-L-threonyl-[protein] + H2O = L-threonyl-[protein] + phosphate</text>
        <dbReference type="Rhea" id="RHEA:47004"/>
        <dbReference type="Rhea" id="RHEA-COMP:11060"/>
        <dbReference type="Rhea" id="RHEA-COMP:11605"/>
        <dbReference type="ChEBI" id="CHEBI:15377"/>
        <dbReference type="ChEBI" id="CHEBI:30013"/>
        <dbReference type="ChEBI" id="CHEBI:43474"/>
        <dbReference type="ChEBI" id="CHEBI:61977"/>
        <dbReference type="EC" id="3.1.3.16"/>
    </reaction>
</comment>
<keyword evidence="14" id="KW-1185">Reference proteome</keyword>
<keyword evidence="5" id="KW-0378">Hydrolase</keyword>
<feature type="compositionally biased region" description="Polar residues" evidence="9">
    <location>
        <begin position="714"/>
        <end position="726"/>
    </location>
</feature>
<comment type="subcellular location">
    <subcellularLocation>
        <location evidence="1">Cytoplasm</location>
        <location evidence="1">Cytoskeleton</location>
    </subcellularLocation>
</comment>
<evidence type="ECO:0000259" key="12">
    <source>
        <dbReference type="PROSITE" id="PS51998"/>
    </source>
</evidence>
<feature type="region of interest" description="Disordered" evidence="9">
    <location>
        <begin position="469"/>
        <end position="584"/>
    </location>
</feature>
<keyword evidence="7" id="KW-0206">Cytoskeleton</keyword>
<dbReference type="InterPro" id="IPR000387">
    <property type="entry name" value="Tyr_Pase_dom"/>
</dbReference>
<organism evidence="13 14">
    <name type="scientific">Salmo trutta</name>
    <name type="common">Brown trout</name>
    <dbReference type="NCBI Taxonomy" id="8032"/>
    <lineage>
        <taxon>Eukaryota</taxon>
        <taxon>Metazoa</taxon>
        <taxon>Chordata</taxon>
        <taxon>Craniata</taxon>
        <taxon>Vertebrata</taxon>
        <taxon>Euteleostomi</taxon>
        <taxon>Actinopterygii</taxon>
        <taxon>Neopterygii</taxon>
        <taxon>Teleostei</taxon>
        <taxon>Protacanthopterygii</taxon>
        <taxon>Salmoniformes</taxon>
        <taxon>Salmonidae</taxon>
        <taxon>Salmoninae</taxon>
        <taxon>Salmo</taxon>
    </lineage>
</organism>
<dbReference type="Gene3D" id="3.90.190.10">
    <property type="entry name" value="Protein tyrosine phosphatase superfamily"/>
    <property type="match status" value="1"/>
</dbReference>
<evidence type="ECO:0000256" key="1">
    <source>
        <dbReference type="ARBA" id="ARBA00004245"/>
    </source>
</evidence>